<gene>
    <name evidence="1" type="ORF">LZ495_18125</name>
</gene>
<dbReference type="Proteomes" id="UP001165378">
    <property type="component" value="Unassembled WGS sequence"/>
</dbReference>
<evidence type="ECO:0000313" key="1">
    <source>
        <dbReference type="EMBL" id="MCF2529118.1"/>
    </source>
</evidence>
<comment type="caution">
    <text evidence="1">The sequence shown here is derived from an EMBL/GenBank/DDBJ whole genome shotgun (WGS) entry which is preliminary data.</text>
</comment>
<dbReference type="RefSeq" id="WP_235053283.1">
    <property type="nucleotide sequence ID" value="NZ_JAKFHA010000009.1"/>
</dbReference>
<evidence type="ECO:0000313" key="2">
    <source>
        <dbReference type="Proteomes" id="UP001165378"/>
    </source>
</evidence>
<organism evidence="1 2">
    <name type="scientific">Yinghuangia soli</name>
    <dbReference type="NCBI Taxonomy" id="2908204"/>
    <lineage>
        <taxon>Bacteria</taxon>
        <taxon>Bacillati</taxon>
        <taxon>Actinomycetota</taxon>
        <taxon>Actinomycetes</taxon>
        <taxon>Kitasatosporales</taxon>
        <taxon>Streptomycetaceae</taxon>
        <taxon>Yinghuangia</taxon>
    </lineage>
</organism>
<dbReference type="AlphaFoldDB" id="A0AA41Q051"/>
<keyword evidence="2" id="KW-1185">Reference proteome</keyword>
<accession>A0AA41Q051</accession>
<name>A0AA41Q051_9ACTN</name>
<proteinExistence type="predicted"/>
<protein>
    <submittedName>
        <fullName evidence="1">SMI1/KNR4 family protein</fullName>
    </submittedName>
</protein>
<dbReference type="EMBL" id="JAKFHA010000009">
    <property type="protein sequence ID" value="MCF2529118.1"/>
    <property type="molecule type" value="Genomic_DNA"/>
</dbReference>
<sequence length="169" mass="18380">MSEQAVRAWADAMSAGLARLMPVFEATFGFEPTDNHVALSGADAGPPAVGGRKLPEPLAEFYRVVAEAWLMDVHNGFRIEPVRSVTEESDAFPTRIVGALAGEVFVFGSNGGGDLILMMADGRVHEVGGGSFMYPEYDVDECNIRTSFPDLQAFLDHVLAYLHEHLEHV</sequence>
<reference evidence="1" key="1">
    <citation type="submission" date="2022-01" db="EMBL/GenBank/DDBJ databases">
        <title>Genome-Based Taxonomic Classification of the Phylum Actinobacteria.</title>
        <authorList>
            <person name="Gao Y."/>
        </authorList>
    </citation>
    <scope>NUCLEOTIDE SEQUENCE</scope>
    <source>
        <strain evidence="1">KLBMP 8922</strain>
    </source>
</reference>